<reference evidence="3" key="1">
    <citation type="journal article" date="2019" name="Int. J. Syst. Evol. Microbiol.">
        <title>The Global Catalogue of Microorganisms (GCM) 10K type strain sequencing project: providing services to taxonomists for standard genome sequencing and annotation.</title>
        <authorList>
            <consortium name="The Broad Institute Genomics Platform"/>
            <consortium name="The Broad Institute Genome Sequencing Center for Infectious Disease"/>
            <person name="Wu L."/>
            <person name="Ma J."/>
        </authorList>
    </citation>
    <scope>NUCLEOTIDE SEQUENCE [LARGE SCALE GENOMIC DNA]</scope>
    <source>
        <strain evidence="3">JCM 12165</strain>
    </source>
</reference>
<keyword evidence="3" id="KW-1185">Reference proteome</keyword>
<dbReference type="InterPro" id="IPR036513">
    <property type="entry name" value="STAS_dom_sf"/>
</dbReference>
<comment type="caution">
    <text evidence="2">The sequence shown here is derived from an EMBL/GenBank/DDBJ whole genome shotgun (WGS) entry which is preliminary data.</text>
</comment>
<evidence type="ECO:0000259" key="1">
    <source>
        <dbReference type="PROSITE" id="PS50801"/>
    </source>
</evidence>
<accession>A0ABW4FCC8</accession>
<dbReference type="EMBL" id="JBHUCP010000002">
    <property type="protein sequence ID" value="MFD1528368.1"/>
    <property type="molecule type" value="Genomic_DNA"/>
</dbReference>
<evidence type="ECO:0000313" key="3">
    <source>
        <dbReference type="Proteomes" id="UP001597145"/>
    </source>
</evidence>
<dbReference type="Pfam" id="PF01740">
    <property type="entry name" value="STAS"/>
    <property type="match status" value="1"/>
</dbReference>
<dbReference type="CDD" id="cd07043">
    <property type="entry name" value="STAS_anti-anti-sigma_factors"/>
    <property type="match status" value="1"/>
</dbReference>
<evidence type="ECO:0000313" key="2">
    <source>
        <dbReference type="EMBL" id="MFD1528368.1"/>
    </source>
</evidence>
<dbReference type="SUPFAM" id="SSF52091">
    <property type="entry name" value="SpoIIaa-like"/>
    <property type="match status" value="1"/>
</dbReference>
<gene>
    <name evidence="2" type="ORF">ACFSCY_02840</name>
</gene>
<protein>
    <submittedName>
        <fullName evidence="2">STAS domain-containing protein</fullName>
    </submittedName>
</protein>
<dbReference type="InterPro" id="IPR002645">
    <property type="entry name" value="STAS_dom"/>
</dbReference>
<dbReference type="RefSeq" id="WP_343988415.1">
    <property type="nucleotide sequence ID" value="NZ_BAAAJG010000029.1"/>
</dbReference>
<proteinExistence type="predicted"/>
<name>A0ABW4FCC8_9PSEU</name>
<organism evidence="2 3">
    <name type="scientific">Pseudonocardia aurantiaca</name>
    <dbReference type="NCBI Taxonomy" id="75290"/>
    <lineage>
        <taxon>Bacteria</taxon>
        <taxon>Bacillati</taxon>
        <taxon>Actinomycetota</taxon>
        <taxon>Actinomycetes</taxon>
        <taxon>Pseudonocardiales</taxon>
        <taxon>Pseudonocardiaceae</taxon>
        <taxon>Pseudonocardia</taxon>
    </lineage>
</organism>
<sequence>MGAPELDVRLHAPTPDVVVVRVSGSVDEATSLELARRVGQQLGRAPHVVIDLQDVGSLCERSLRLLCALHRRAVATGTQLHVSADRLDVLRSLQRSGLDQLVPVRPAAELVVAGLTAMPEADRVLT</sequence>
<dbReference type="Gene3D" id="3.30.750.24">
    <property type="entry name" value="STAS domain"/>
    <property type="match status" value="1"/>
</dbReference>
<dbReference type="Proteomes" id="UP001597145">
    <property type="component" value="Unassembled WGS sequence"/>
</dbReference>
<dbReference type="PROSITE" id="PS50801">
    <property type="entry name" value="STAS"/>
    <property type="match status" value="1"/>
</dbReference>
<feature type="domain" description="STAS" evidence="1">
    <location>
        <begin position="15"/>
        <end position="118"/>
    </location>
</feature>